<dbReference type="SUPFAM" id="SSF52172">
    <property type="entry name" value="CheY-like"/>
    <property type="match status" value="1"/>
</dbReference>
<dbReference type="FunFam" id="3.30.565.10:FF:000010">
    <property type="entry name" value="Sensor histidine kinase RcsC"/>
    <property type="match status" value="1"/>
</dbReference>
<evidence type="ECO:0000256" key="15">
    <source>
        <dbReference type="SAM" id="Phobius"/>
    </source>
</evidence>
<evidence type="ECO:0000256" key="8">
    <source>
        <dbReference type="ARBA" id="ARBA00022692"/>
    </source>
</evidence>
<feature type="domain" description="Histidine kinase" evidence="16">
    <location>
        <begin position="331"/>
        <end position="554"/>
    </location>
</feature>
<dbReference type="InterPro" id="IPR003594">
    <property type="entry name" value="HATPase_dom"/>
</dbReference>
<name>A0A1I6SJP4_9FLAO</name>
<dbReference type="InterPro" id="IPR003661">
    <property type="entry name" value="HisK_dim/P_dom"/>
</dbReference>
<feature type="modified residue" description="4-aspartylphosphate" evidence="14">
    <location>
        <position position="628"/>
    </location>
</feature>
<dbReference type="Proteomes" id="UP000183209">
    <property type="component" value="Unassembled WGS sequence"/>
</dbReference>
<dbReference type="PRINTS" id="PR00344">
    <property type="entry name" value="BCTRLSENSOR"/>
</dbReference>
<dbReference type="SUPFAM" id="SSF55874">
    <property type="entry name" value="ATPase domain of HSP90 chaperone/DNA topoisomerase II/histidine kinase"/>
    <property type="match status" value="1"/>
</dbReference>
<evidence type="ECO:0000313" key="20">
    <source>
        <dbReference type="Proteomes" id="UP000183209"/>
    </source>
</evidence>
<dbReference type="InterPro" id="IPR036641">
    <property type="entry name" value="HPT_dom_sf"/>
</dbReference>
<keyword evidence="6 14" id="KW-0597">Phosphoprotein</keyword>
<evidence type="ECO:0000256" key="5">
    <source>
        <dbReference type="ARBA" id="ARBA00022519"/>
    </source>
</evidence>
<dbReference type="Gene3D" id="3.40.50.2300">
    <property type="match status" value="1"/>
</dbReference>
<dbReference type="GO" id="GO:0000155">
    <property type="term" value="F:phosphorelay sensor kinase activity"/>
    <property type="evidence" value="ECO:0007669"/>
    <property type="project" value="InterPro"/>
</dbReference>
<dbReference type="GO" id="GO:0005886">
    <property type="term" value="C:plasma membrane"/>
    <property type="evidence" value="ECO:0007669"/>
    <property type="project" value="UniProtKB-SubCell"/>
</dbReference>
<keyword evidence="8 15" id="KW-0812">Transmembrane</keyword>
<dbReference type="InterPro" id="IPR004358">
    <property type="entry name" value="Sig_transdc_His_kin-like_C"/>
</dbReference>
<accession>A0A1I6SJP4</accession>
<dbReference type="SMART" id="SM00448">
    <property type="entry name" value="REC"/>
    <property type="match status" value="1"/>
</dbReference>
<dbReference type="AlphaFoldDB" id="A0A1I6SJP4"/>
<reference evidence="19 20" key="1">
    <citation type="submission" date="2016-10" db="EMBL/GenBank/DDBJ databases">
        <authorList>
            <person name="de Groot N.N."/>
        </authorList>
    </citation>
    <scope>NUCLEOTIDE SEQUENCE [LARGE SCALE GENOMIC DNA]</scope>
    <source>
        <strain evidence="19 20">CGMCC 1.6114</strain>
    </source>
</reference>
<dbReference type="PANTHER" id="PTHR43047:SF72">
    <property type="entry name" value="OSMOSENSING HISTIDINE PROTEIN KINASE SLN1"/>
    <property type="match status" value="1"/>
</dbReference>
<dbReference type="Pfam" id="PF00512">
    <property type="entry name" value="HisKA"/>
    <property type="match status" value="1"/>
</dbReference>
<keyword evidence="10" id="KW-0547">Nucleotide-binding</keyword>
<evidence type="ECO:0000313" key="19">
    <source>
        <dbReference type="EMBL" id="SFS77159.1"/>
    </source>
</evidence>
<dbReference type="PROSITE" id="PS50109">
    <property type="entry name" value="HIS_KIN"/>
    <property type="match status" value="1"/>
</dbReference>
<dbReference type="EC" id="2.7.13.3" evidence="3"/>
<evidence type="ECO:0000259" key="18">
    <source>
        <dbReference type="PROSITE" id="PS50894"/>
    </source>
</evidence>
<evidence type="ECO:0000256" key="1">
    <source>
        <dbReference type="ARBA" id="ARBA00000085"/>
    </source>
</evidence>
<dbReference type="GO" id="GO:0009927">
    <property type="term" value="F:histidine phosphotransfer kinase activity"/>
    <property type="evidence" value="ECO:0007669"/>
    <property type="project" value="TreeGrafter"/>
</dbReference>
<dbReference type="InterPro" id="IPR036097">
    <property type="entry name" value="HisK_dim/P_sf"/>
</dbReference>
<dbReference type="InterPro" id="IPR001789">
    <property type="entry name" value="Sig_transdc_resp-reg_receiver"/>
</dbReference>
<evidence type="ECO:0000256" key="14">
    <source>
        <dbReference type="PROSITE-ProRule" id="PRU00169"/>
    </source>
</evidence>
<dbReference type="SMART" id="SM00387">
    <property type="entry name" value="HATPase_c"/>
    <property type="match status" value="1"/>
</dbReference>
<evidence type="ECO:0000256" key="10">
    <source>
        <dbReference type="ARBA" id="ARBA00022840"/>
    </source>
</evidence>
<gene>
    <name evidence="19" type="ORF">SAMN04487906_1656</name>
</gene>
<sequence>MKMDFSKGKITLKVLISYIVLGILSIVVGHFVFAEIESYTQLQKDNISDQNKILHVGKVLSLMYENEGLARAAIQSKSWVPFDEYKSMNDSLLIEIDTLKRLLSTEEQYHLLDSISLLIEKKESNIQSLKTLKLQDTTETIILRTIDKLRTMESSLGRLTLKDFVSDPESLDSRTRSALINYITYLNENTPRDSNNEINEKTLDSIFRASTQALQELQTSSSKQQASIIQKENELIANDLLISQQIRKILSTIENEVLLYASEISQQRKVALNRSKKIITFAAVIGIALIIIFSVLILNDFWKSQRYRKQLEKTTRKAQLLANTREQLVNMVSHDLRSPLSTIVGYGELLQKSLGNKEKGLHYINKIKNASTYMNHLVEDLLDYSKLETGKITLDLVSFNLKSTIVESSQNIQQQYPKKDISLILDIDQSLKRNIISDPYRIKQILNNLIGNAYKFTDEGSITIKAYTSKDLADGDSRLTIEVQDTGVGIKKEKQHLIFSEFTQVDDDINKKKDGYGLGLTISKKLAHLLNGDLVFTSETGKGSCFKLSVPVKFTKKQQVTEPKKEFDQTTPFPNIKLKAVVIDDDETLRKLITETLVSNQCEVYTCKDGDEAINIINHQEFDLIITDIQLPKMNGFRFVEILKNDVKAYKGQPIIAITGRKDIDQSFYTSNGFSEVIFKPFTPEKLLQQITTLFSRDLKDNYTYIHKDEPNYNTKIVNLKSLRSFVNDDLALKEVLKIFLKDTKKNLEELNTDYLNRNIEGLKATSHKMLTMFKQLDANGVVHELELIENMDSFNSNTIQETLKSLKNHIHKVTKELNKFINGYHTP</sequence>
<dbReference type="InterPro" id="IPR036890">
    <property type="entry name" value="HATPase_C_sf"/>
</dbReference>
<dbReference type="CDD" id="cd00082">
    <property type="entry name" value="HisKA"/>
    <property type="match status" value="1"/>
</dbReference>
<dbReference type="PROSITE" id="PS50110">
    <property type="entry name" value="RESPONSE_REGULATORY"/>
    <property type="match status" value="1"/>
</dbReference>
<feature type="domain" description="Response regulatory" evidence="17">
    <location>
        <begin position="579"/>
        <end position="695"/>
    </location>
</feature>
<feature type="domain" description="HPt" evidence="18">
    <location>
        <begin position="729"/>
        <end position="821"/>
    </location>
</feature>
<dbReference type="Gene3D" id="3.30.565.10">
    <property type="entry name" value="Histidine kinase-like ATPase, C-terminal domain"/>
    <property type="match status" value="1"/>
</dbReference>
<evidence type="ECO:0000256" key="4">
    <source>
        <dbReference type="ARBA" id="ARBA00022475"/>
    </source>
</evidence>
<keyword evidence="4" id="KW-1003">Cell membrane</keyword>
<feature type="transmembrane region" description="Helical" evidence="15">
    <location>
        <begin position="278"/>
        <end position="299"/>
    </location>
</feature>
<dbReference type="EMBL" id="FPAG01000004">
    <property type="protein sequence ID" value="SFS77159.1"/>
    <property type="molecule type" value="Genomic_DNA"/>
</dbReference>
<dbReference type="Pfam" id="PF00072">
    <property type="entry name" value="Response_reg"/>
    <property type="match status" value="1"/>
</dbReference>
<protein>
    <recommendedName>
        <fullName evidence="3">histidine kinase</fullName>
        <ecNumber evidence="3">2.7.13.3</ecNumber>
    </recommendedName>
</protein>
<dbReference type="SUPFAM" id="SSF47384">
    <property type="entry name" value="Homodimeric domain of signal transducing histidine kinase"/>
    <property type="match status" value="1"/>
</dbReference>
<comment type="catalytic activity">
    <reaction evidence="1">
        <text>ATP + protein L-histidine = ADP + protein N-phospho-L-histidine.</text>
        <dbReference type="EC" id="2.7.13.3"/>
    </reaction>
</comment>
<dbReference type="CDD" id="cd16922">
    <property type="entry name" value="HATPase_EvgS-ArcB-TorS-like"/>
    <property type="match status" value="1"/>
</dbReference>
<evidence type="ECO:0000256" key="12">
    <source>
        <dbReference type="ARBA" id="ARBA00023136"/>
    </source>
</evidence>
<proteinExistence type="predicted"/>
<dbReference type="Gene3D" id="1.20.120.160">
    <property type="entry name" value="HPT domain"/>
    <property type="match status" value="1"/>
</dbReference>
<evidence type="ECO:0000256" key="11">
    <source>
        <dbReference type="ARBA" id="ARBA00022989"/>
    </source>
</evidence>
<dbReference type="InterPro" id="IPR005467">
    <property type="entry name" value="His_kinase_dom"/>
</dbReference>
<organism evidence="19 20">
    <name type="scientific">Zhouia amylolytica</name>
    <dbReference type="NCBI Taxonomy" id="376730"/>
    <lineage>
        <taxon>Bacteria</taxon>
        <taxon>Pseudomonadati</taxon>
        <taxon>Bacteroidota</taxon>
        <taxon>Flavobacteriia</taxon>
        <taxon>Flavobacteriales</taxon>
        <taxon>Flavobacteriaceae</taxon>
        <taxon>Zhouia</taxon>
    </lineage>
</organism>
<evidence type="ECO:0000259" key="17">
    <source>
        <dbReference type="PROSITE" id="PS50110"/>
    </source>
</evidence>
<evidence type="ECO:0000256" key="13">
    <source>
        <dbReference type="PROSITE-ProRule" id="PRU00110"/>
    </source>
</evidence>
<evidence type="ECO:0000256" key="6">
    <source>
        <dbReference type="ARBA" id="ARBA00022553"/>
    </source>
</evidence>
<keyword evidence="9 19" id="KW-0418">Kinase</keyword>
<evidence type="ECO:0000256" key="7">
    <source>
        <dbReference type="ARBA" id="ARBA00022679"/>
    </source>
</evidence>
<dbReference type="PANTHER" id="PTHR43047">
    <property type="entry name" value="TWO-COMPONENT HISTIDINE PROTEIN KINASE"/>
    <property type="match status" value="1"/>
</dbReference>
<dbReference type="Gene3D" id="1.10.287.130">
    <property type="match status" value="1"/>
</dbReference>
<comment type="subcellular location">
    <subcellularLocation>
        <location evidence="2">Cell inner membrane</location>
        <topology evidence="2">Multi-pass membrane protein</topology>
    </subcellularLocation>
</comment>
<keyword evidence="10" id="KW-0067">ATP-binding</keyword>
<evidence type="ECO:0000256" key="2">
    <source>
        <dbReference type="ARBA" id="ARBA00004429"/>
    </source>
</evidence>
<keyword evidence="12 15" id="KW-0472">Membrane</keyword>
<keyword evidence="7" id="KW-0808">Transferase</keyword>
<dbReference type="CDD" id="cd17546">
    <property type="entry name" value="REC_hyHK_CKI1_RcsC-like"/>
    <property type="match status" value="1"/>
</dbReference>
<evidence type="ECO:0000259" key="16">
    <source>
        <dbReference type="PROSITE" id="PS50109"/>
    </source>
</evidence>
<dbReference type="SUPFAM" id="SSF47226">
    <property type="entry name" value="Histidine-containing phosphotransfer domain, HPT domain"/>
    <property type="match status" value="1"/>
</dbReference>
<dbReference type="InterPro" id="IPR008207">
    <property type="entry name" value="Sig_transdc_His_kin_Hpt_dom"/>
</dbReference>
<dbReference type="SMART" id="SM00388">
    <property type="entry name" value="HisKA"/>
    <property type="match status" value="1"/>
</dbReference>
<dbReference type="Pfam" id="PF02518">
    <property type="entry name" value="HATPase_c"/>
    <property type="match status" value="1"/>
</dbReference>
<keyword evidence="11 15" id="KW-1133">Transmembrane helix</keyword>
<dbReference type="InterPro" id="IPR011006">
    <property type="entry name" value="CheY-like_superfamily"/>
</dbReference>
<evidence type="ECO:0000256" key="3">
    <source>
        <dbReference type="ARBA" id="ARBA00012438"/>
    </source>
</evidence>
<feature type="transmembrane region" description="Helical" evidence="15">
    <location>
        <begin position="12"/>
        <end position="33"/>
    </location>
</feature>
<feature type="modified residue" description="Phosphohistidine" evidence="13">
    <location>
        <position position="768"/>
    </location>
</feature>
<dbReference type="PROSITE" id="PS50894">
    <property type="entry name" value="HPT"/>
    <property type="match status" value="1"/>
</dbReference>
<evidence type="ECO:0000256" key="9">
    <source>
        <dbReference type="ARBA" id="ARBA00022777"/>
    </source>
</evidence>
<keyword evidence="5" id="KW-0997">Cell inner membrane</keyword>